<name>A0ABW8TJ14_9CLOT</name>
<keyword evidence="7" id="KW-1185">Reference proteome</keyword>
<gene>
    <name evidence="6" type="ORF">ACJDT4_19305</name>
</gene>
<proteinExistence type="inferred from homology"/>
<protein>
    <submittedName>
        <fullName evidence="6">ABC transporter ATP-binding protein</fullName>
    </submittedName>
</protein>
<dbReference type="Proteomes" id="UP001623592">
    <property type="component" value="Unassembled WGS sequence"/>
</dbReference>
<keyword evidence="2" id="KW-0813">Transport</keyword>
<dbReference type="Gene3D" id="3.40.50.300">
    <property type="entry name" value="P-loop containing nucleotide triphosphate hydrolases"/>
    <property type="match status" value="1"/>
</dbReference>
<dbReference type="EMBL" id="JBJIAA010000018">
    <property type="protein sequence ID" value="MFL0252564.1"/>
    <property type="molecule type" value="Genomic_DNA"/>
</dbReference>
<dbReference type="Pfam" id="PF00005">
    <property type="entry name" value="ABC_tran"/>
    <property type="match status" value="1"/>
</dbReference>
<dbReference type="SMART" id="SM00382">
    <property type="entry name" value="AAA"/>
    <property type="match status" value="1"/>
</dbReference>
<dbReference type="InterPro" id="IPR027417">
    <property type="entry name" value="P-loop_NTPase"/>
</dbReference>
<accession>A0ABW8TJ14</accession>
<dbReference type="PANTHER" id="PTHR43335">
    <property type="entry name" value="ABC TRANSPORTER, ATP-BINDING PROTEIN"/>
    <property type="match status" value="1"/>
</dbReference>
<dbReference type="InterPro" id="IPR003593">
    <property type="entry name" value="AAA+_ATPase"/>
</dbReference>
<evidence type="ECO:0000256" key="2">
    <source>
        <dbReference type="ARBA" id="ARBA00022448"/>
    </source>
</evidence>
<comment type="similarity">
    <text evidence="1">Belongs to the ABC transporter superfamily.</text>
</comment>
<evidence type="ECO:0000259" key="5">
    <source>
        <dbReference type="PROSITE" id="PS50893"/>
    </source>
</evidence>
<evidence type="ECO:0000313" key="6">
    <source>
        <dbReference type="EMBL" id="MFL0252564.1"/>
    </source>
</evidence>
<evidence type="ECO:0000256" key="3">
    <source>
        <dbReference type="ARBA" id="ARBA00022741"/>
    </source>
</evidence>
<keyword evidence="3" id="KW-0547">Nucleotide-binding</keyword>
<evidence type="ECO:0000256" key="4">
    <source>
        <dbReference type="ARBA" id="ARBA00022840"/>
    </source>
</evidence>
<keyword evidence="4 6" id="KW-0067">ATP-binding</keyword>
<evidence type="ECO:0000256" key="1">
    <source>
        <dbReference type="ARBA" id="ARBA00005417"/>
    </source>
</evidence>
<evidence type="ECO:0000313" key="7">
    <source>
        <dbReference type="Proteomes" id="UP001623592"/>
    </source>
</evidence>
<dbReference type="InterPro" id="IPR003439">
    <property type="entry name" value="ABC_transporter-like_ATP-bd"/>
</dbReference>
<dbReference type="PROSITE" id="PS50893">
    <property type="entry name" value="ABC_TRANSPORTER_2"/>
    <property type="match status" value="1"/>
</dbReference>
<dbReference type="PROSITE" id="PS00211">
    <property type="entry name" value="ABC_TRANSPORTER_1"/>
    <property type="match status" value="1"/>
</dbReference>
<dbReference type="RefSeq" id="WP_406789218.1">
    <property type="nucleotide sequence ID" value="NZ_JBJIAA010000018.1"/>
</dbReference>
<dbReference type="PANTHER" id="PTHR43335:SF4">
    <property type="entry name" value="ABC TRANSPORTER, ATP-BINDING PROTEIN"/>
    <property type="match status" value="1"/>
</dbReference>
<organism evidence="6 7">
    <name type="scientific">Clostridium neuense</name>
    <dbReference type="NCBI Taxonomy" id="1728934"/>
    <lineage>
        <taxon>Bacteria</taxon>
        <taxon>Bacillati</taxon>
        <taxon>Bacillota</taxon>
        <taxon>Clostridia</taxon>
        <taxon>Eubacteriales</taxon>
        <taxon>Clostridiaceae</taxon>
        <taxon>Clostridium</taxon>
    </lineage>
</organism>
<feature type="domain" description="ABC transporter" evidence="5">
    <location>
        <begin position="4"/>
        <end position="234"/>
    </location>
</feature>
<sequence>MRILSLKNVTKKIKDKTILKAVSFDVNEGEIVGFLGPNGAGKTTTIKLILGILTPDEGNIFVRGKNIKNRKALINELRNISSIVEAPGLYEYLTGFENLEQVARLDDRIKVSAINKLVEEVGLEKSIFNKVKTYSLGMKQKLALVQALITKPKLLILDEPTNGLDPLAAVQIRELLKKASTENNVSILISSHILGELERLCDRVIFINNGQIVKNEKLTPSDENRFVVVTKKMAECTKILKNEDFVYEILPLKNKLLVTIKAGSAQKIINVLTRNNIDIEEIYKYHETLEEKYMGVYAK</sequence>
<comment type="caution">
    <text evidence="6">The sequence shown here is derived from an EMBL/GenBank/DDBJ whole genome shotgun (WGS) entry which is preliminary data.</text>
</comment>
<reference evidence="6 7" key="1">
    <citation type="submission" date="2024-11" db="EMBL/GenBank/DDBJ databases">
        <authorList>
            <person name="Heng Y.C."/>
            <person name="Lim A.C.H."/>
            <person name="Lee J.K.Y."/>
            <person name="Kittelmann S."/>
        </authorList>
    </citation>
    <scope>NUCLEOTIDE SEQUENCE [LARGE SCALE GENOMIC DNA]</scope>
    <source>
        <strain evidence="6 7">WILCCON 0114</strain>
    </source>
</reference>
<dbReference type="SUPFAM" id="SSF52540">
    <property type="entry name" value="P-loop containing nucleoside triphosphate hydrolases"/>
    <property type="match status" value="1"/>
</dbReference>
<dbReference type="GO" id="GO:0005524">
    <property type="term" value="F:ATP binding"/>
    <property type="evidence" value="ECO:0007669"/>
    <property type="project" value="UniProtKB-KW"/>
</dbReference>
<dbReference type="InterPro" id="IPR017871">
    <property type="entry name" value="ABC_transporter-like_CS"/>
</dbReference>